<evidence type="ECO:0000313" key="2">
    <source>
        <dbReference type="Proteomes" id="UP000321424"/>
    </source>
</evidence>
<dbReference type="AlphaFoldDB" id="A0A511M7B4"/>
<name>A0A511M7B4_9NOCA</name>
<comment type="caution">
    <text evidence="1">The sequence shown here is derived from an EMBL/GenBank/DDBJ whole genome shotgun (WGS) entry which is preliminary data.</text>
</comment>
<evidence type="ECO:0000313" key="1">
    <source>
        <dbReference type="EMBL" id="GEM36534.1"/>
    </source>
</evidence>
<keyword evidence="2" id="KW-1185">Reference proteome</keyword>
<accession>A0A511M7B4</accession>
<sequence length="132" mass="13632">MHTREEGIYVSERKRGRVVRTLLRRTIGVGCLLVLTCGMVIGTANAAGADPGACFIDRGVTDAIARCHEGHGSSVLQVECLGISAASSPDGPTFGPYSGTDSEPSAVGQPMRASCMTSSALGITTRAFVSDT</sequence>
<dbReference type="EMBL" id="BJXA01000004">
    <property type="protein sequence ID" value="GEM36534.1"/>
    <property type="molecule type" value="Genomic_DNA"/>
</dbReference>
<gene>
    <name evidence="1" type="ORF">NN4_10530</name>
</gene>
<protein>
    <submittedName>
        <fullName evidence="1">Uncharacterized protein</fullName>
    </submittedName>
</protein>
<proteinExistence type="predicted"/>
<reference evidence="1 2" key="1">
    <citation type="submission" date="2019-07" db="EMBL/GenBank/DDBJ databases">
        <title>Whole genome shotgun sequence of Nocardia ninae NBRC 108245.</title>
        <authorList>
            <person name="Hosoyama A."/>
            <person name="Uohara A."/>
            <person name="Ohji S."/>
            <person name="Ichikawa N."/>
        </authorList>
    </citation>
    <scope>NUCLEOTIDE SEQUENCE [LARGE SCALE GENOMIC DNA]</scope>
    <source>
        <strain evidence="1 2">NBRC 108245</strain>
    </source>
</reference>
<organism evidence="1 2">
    <name type="scientific">Nocardia ninae NBRC 108245</name>
    <dbReference type="NCBI Taxonomy" id="1210091"/>
    <lineage>
        <taxon>Bacteria</taxon>
        <taxon>Bacillati</taxon>
        <taxon>Actinomycetota</taxon>
        <taxon>Actinomycetes</taxon>
        <taxon>Mycobacteriales</taxon>
        <taxon>Nocardiaceae</taxon>
        <taxon>Nocardia</taxon>
    </lineage>
</organism>
<dbReference type="Proteomes" id="UP000321424">
    <property type="component" value="Unassembled WGS sequence"/>
</dbReference>